<evidence type="ECO:0000256" key="3">
    <source>
        <dbReference type="ARBA" id="ARBA00023295"/>
    </source>
</evidence>
<evidence type="ECO:0000313" key="5">
    <source>
        <dbReference type="EMBL" id="MBC5671046.1"/>
    </source>
</evidence>
<comment type="similarity">
    <text evidence="1 4">Belongs to the glycosyl hydrolase 1 family.</text>
</comment>
<dbReference type="SUPFAM" id="SSF51445">
    <property type="entry name" value="(Trans)glycosidases"/>
    <property type="match status" value="1"/>
</dbReference>
<dbReference type="InterPro" id="IPR017853">
    <property type="entry name" value="GH"/>
</dbReference>
<dbReference type="Pfam" id="PF00232">
    <property type="entry name" value="Glyco_hydro_1"/>
    <property type="match status" value="2"/>
</dbReference>
<evidence type="ECO:0000313" key="6">
    <source>
        <dbReference type="Proteomes" id="UP000654573"/>
    </source>
</evidence>
<protein>
    <submittedName>
        <fullName evidence="5">Glycoside hydrolase family 1 protein</fullName>
    </submittedName>
</protein>
<evidence type="ECO:0000256" key="4">
    <source>
        <dbReference type="RuleBase" id="RU003690"/>
    </source>
</evidence>
<name>A0ABR7F9L4_9FIRM</name>
<keyword evidence="6" id="KW-1185">Reference proteome</keyword>
<comment type="caution">
    <text evidence="5">The sequence shown here is derived from an EMBL/GenBank/DDBJ whole genome shotgun (WGS) entry which is preliminary data.</text>
</comment>
<organism evidence="5 6">
    <name type="scientific">Blautia celeris</name>
    <dbReference type="NCBI Taxonomy" id="2763026"/>
    <lineage>
        <taxon>Bacteria</taxon>
        <taxon>Bacillati</taxon>
        <taxon>Bacillota</taxon>
        <taxon>Clostridia</taxon>
        <taxon>Lachnospirales</taxon>
        <taxon>Lachnospiraceae</taxon>
        <taxon>Blautia</taxon>
    </lineage>
</organism>
<keyword evidence="3" id="KW-0326">Glycosidase</keyword>
<accession>A0ABR7F9L4</accession>
<dbReference type="PRINTS" id="PR00131">
    <property type="entry name" value="GLHYDRLASE1"/>
</dbReference>
<dbReference type="EMBL" id="JACOOU010000001">
    <property type="protein sequence ID" value="MBC5671046.1"/>
    <property type="molecule type" value="Genomic_DNA"/>
</dbReference>
<dbReference type="RefSeq" id="WP_103731058.1">
    <property type="nucleotide sequence ID" value="NZ_JACOOU010000001.1"/>
</dbReference>
<proteinExistence type="inferred from homology"/>
<dbReference type="PANTHER" id="PTHR10353:SF36">
    <property type="entry name" value="LP05116P"/>
    <property type="match status" value="1"/>
</dbReference>
<keyword evidence="2 5" id="KW-0378">Hydrolase</keyword>
<sequence>MGKFEKGFLIGAATAAHQVEGNNKNSDYWAMEHMKYTSFAEPSMDAVDHYNRYEEDIKMMAEAGLNAYRFSIEWARIEPVKGEFDEKEIEHYRKVLECCRNYGIEPVVTMLHFTSPKWLIEEGGWENEETIGLFANYCKYVVEKLGSYMHYICTINEANMGLQIAAISARYKAQMMEKMKQGAGADADKEAAKGTEGTVQVGLNMQKMMENMENQARENMEVFGVTTPQVFVSGRTPKGDILVMKAHQAAKKAIKEVNANLQVGLTLSLHDIQAKEGGEKRAEEEWDEEFLHYLPYIKEDDFFGLQNYTRSVMDADGICAVPQGAELTQMDYEIYPQALEACIRKVYKELNMPVIVTENGIAVADDTVRVDFINKATDGVANCIADGIPVKGYLYWSLMDNFEWQKGYSMTFGLIAVDRSTQKRTAKPSLKHLGGLIERS</sequence>
<dbReference type="Proteomes" id="UP000654573">
    <property type="component" value="Unassembled WGS sequence"/>
</dbReference>
<dbReference type="InterPro" id="IPR001360">
    <property type="entry name" value="Glyco_hydro_1"/>
</dbReference>
<dbReference type="GO" id="GO:0016787">
    <property type="term" value="F:hydrolase activity"/>
    <property type="evidence" value="ECO:0007669"/>
    <property type="project" value="UniProtKB-KW"/>
</dbReference>
<evidence type="ECO:0000256" key="1">
    <source>
        <dbReference type="ARBA" id="ARBA00010838"/>
    </source>
</evidence>
<gene>
    <name evidence="5" type="ORF">H8S76_02210</name>
</gene>
<evidence type="ECO:0000256" key="2">
    <source>
        <dbReference type="ARBA" id="ARBA00022801"/>
    </source>
</evidence>
<dbReference type="Gene3D" id="3.20.20.80">
    <property type="entry name" value="Glycosidases"/>
    <property type="match status" value="1"/>
</dbReference>
<dbReference type="PANTHER" id="PTHR10353">
    <property type="entry name" value="GLYCOSYL HYDROLASE"/>
    <property type="match status" value="1"/>
</dbReference>
<reference evidence="5 6" key="1">
    <citation type="submission" date="2020-08" db="EMBL/GenBank/DDBJ databases">
        <title>Genome public.</title>
        <authorList>
            <person name="Liu C."/>
            <person name="Sun Q."/>
        </authorList>
    </citation>
    <scope>NUCLEOTIDE SEQUENCE [LARGE SCALE GENOMIC DNA]</scope>
    <source>
        <strain evidence="5 6">NSJ-34</strain>
    </source>
</reference>